<evidence type="ECO:0000256" key="2">
    <source>
        <dbReference type="ARBA" id="ARBA00009199"/>
    </source>
</evidence>
<comment type="similarity">
    <text evidence="2">Belongs to the amidase family.</text>
</comment>
<comment type="catalytic activity">
    <reaction evidence="1">
        <text>a monocarboxylic acid amide + H2O = a monocarboxylate + NH4(+)</text>
        <dbReference type="Rhea" id="RHEA:12020"/>
        <dbReference type="ChEBI" id="CHEBI:15377"/>
        <dbReference type="ChEBI" id="CHEBI:28938"/>
        <dbReference type="ChEBI" id="CHEBI:35757"/>
        <dbReference type="ChEBI" id="CHEBI:83628"/>
        <dbReference type="EC" id="3.5.1.4"/>
    </reaction>
</comment>
<evidence type="ECO:0000313" key="6">
    <source>
        <dbReference type="Proteomes" id="UP000632454"/>
    </source>
</evidence>
<dbReference type="Proteomes" id="UP000632454">
    <property type="component" value="Unassembled WGS sequence"/>
</dbReference>
<accession>A0ABQ1U8L9</accession>
<dbReference type="InterPro" id="IPR000120">
    <property type="entry name" value="Amidase"/>
</dbReference>
<protein>
    <recommendedName>
        <fullName evidence="3">amidase</fullName>
        <ecNumber evidence="3">3.5.1.4</ecNumber>
    </recommendedName>
</protein>
<comment type="caution">
    <text evidence="5">The sequence shown here is derived from an EMBL/GenBank/DDBJ whole genome shotgun (WGS) entry which is preliminary data.</text>
</comment>
<evidence type="ECO:0000256" key="1">
    <source>
        <dbReference type="ARBA" id="ARBA00001311"/>
    </source>
</evidence>
<dbReference type="InterPro" id="IPR020556">
    <property type="entry name" value="Amidase_CS"/>
</dbReference>
<feature type="domain" description="Amidase" evidence="4">
    <location>
        <begin position="37"/>
        <end position="458"/>
    </location>
</feature>
<dbReference type="RefSeq" id="WP_188486663.1">
    <property type="nucleotide sequence ID" value="NZ_BMCS01000001.1"/>
</dbReference>
<sequence>MTTEASRVHAFTDDALGDLDATGVAAAIASGEISSSEAVDAAIARAEAVNGRLNAIQTPDFDRARGFARSPGAGVFAGVPTFVKDNTDVAGLPTDQGSLSINATPAPRNAGFTDQFLSTGMINLGKSTLPEFGFNASTEYETLPPTRNPWHTDYSSGASSGGSAALVAAGVVPIAHANDGGGSIRIPAAACGLVGLKMTRGREIIDDHAADLPVNIVSNGVVTRSVRDTATFVAQIERYRPVTHLQPVGLIEGPGTRRLRIGVVNQSLPDIPVDTETQAAVSETARVLADLGHDVTEIGLPLSEKDLDAFRRDFVHLWGMMGFGIQKFGKRVMGPGFDPTKTDALTQGLSRMFLRHFWRTPQAIWRLRQSEAKHHRAFADFDLMVSPVVAHTTPEIGHLSPANGFDVLFPRLLAYVSFTPLNNATGGPAISLPTGRTSTGLPIGVQLAADHGDEATMLEVAFELEAAKPFRRIQDAD</sequence>
<dbReference type="PANTHER" id="PTHR11895">
    <property type="entry name" value="TRANSAMIDASE"/>
    <property type="match status" value="1"/>
</dbReference>
<reference evidence="6" key="1">
    <citation type="journal article" date="2019" name="Int. J. Syst. Evol. Microbiol.">
        <title>The Global Catalogue of Microorganisms (GCM) 10K type strain sequencing project: providing services to taxonomists for standard genome sequencing and annotation.</title>
        <authorList>
            <consortium name="The Broad Institute Genomics Platform"/>
            <consortium name="The Broad Institute Genome Sequencing Center for Infectious Disease"/>
            <person name="Wu L."/>
            <person name="Ma J."/>
        </authorList>
    </citation>
    <scope>NUCLEOTIDE SEQUENCE [LARGE SCALE GENOMIC DNA]</scope>
    <source>
        <strain evidence="6">CCM 7855</strain>
    </source>
</reference>
<dbReference type="Gene3D" id="3.90.1300.10">
    <property type="entry name" value="Amidase signature (AS) domain"/>
    <property type="match status" value="1"/>
</dbReference>
<dbReference type="NCBIfam" id="NF005899">
    <property type="entry name" value="PRK07869.1"/>
    <property type="match status" value="1"/>
</dbReference>
<evidence type="ECO:0000259" key="4">
    <source>
        <dbReference type="Pfam" id="PF01425"/>
    </source>
</evidence>
<gene>
    <name evidence="5" type="ORF">GCM10007298_05290</name>
</gene>
<dbReference type="InterPro" id="IPR036928">
    <property type="entry name" value="AS_sf"/>
</dbReference>
<dbReference type="PROSITE" id="PS00571">
    <property type="entry name" value="AMIDASES"/>
    <property type="match status" value="1"/>
</dbReference>
<dbReference type="InterPro" id="IPR023631">
    <property type="entry name" value="Amidase_dom"/>
</dbReference>
<proteinExistence type="inferred from homology"/>
<dbReference type="Pfam" id="PF01425">
    <property type="entry name" value="Amidase"/>
    <property type="match status" value="1"/>
</dbReference>
<evidence type="ECO:0000313" key="5">
    <source>
        <dbReference type="EMBL" id="GGF12305.1"/>
    </source>
</evidence>
<dbReference type="PANTHER" id="PTHR11895:SF7">
    <property type="entry name" value="GLUTAMYL-TRNA(GLN) AMIDOTRANSFERASE SUBUNIT A, MITOCHONDRIAL"/>
    <property type="match status" value="1"/>
</dbReference>
<keyword evidence="6" id="KW-1185">Reference proteome</keyword>
<dbReference type="SUPFAM" id="SSF75304">
    <property type="entry name" value="Amidase signature (AS) enzymes"/>
    <property type="match status" value="1"/>
</dbReference>
<evidence type="ECO:0000256" key="3">
    <source>
        <dbReference type="ARBA" id="ARBA00012922"/>
    </source>
</evidence>
<dbReference type="EMBL" id="BMCS01000001">
    <property type="protein sequence ID" value="GGF12305.1"/>
    <property type="molecule type" value="Genomic_DNA"/>
</dbReference>
<organism evidence="5 6">
    <name type="scientific">Williamsia phyllosphaerae</name>
    <dbReference type="NCBI Taxonomy" id="885042"/>
    <lineage>
        <taxon>Bacteria</taxon>
        <taxon>Bacillati</taxon>
        <taxon>Actinomycetota</taxon>
        <taxon>Actinomycetes</taxon>
        <taxon>Mycobacteriales</taxon>
        <taxon>Nocardiaceae</taxon>
        <taxon>Williamsia</taxon>
    </lineage>
</organism>
<dbReference type="EC" id="3.5.1.4" evidence="3"/>
<name>A0ABQ1U8L9_9NOCA</name>